<dbReference type="InterPro" id="IPR016142">
    <property type="entry name" value="Citrate_synth-like_lrg_a-sub"/>
</dbReference>
<dbReference type="AlphaFoldDB" id="A0A3B0ZNK7"/>
<organism evidence="2">
    <name type="scientific">hydrothermal vent metagenome</name>
    <dbReference type="NCBI Taxonomy" id="652676"/>
    <lineage>
        <taxon>unclassified sequences</taxon>
        <taxon>metagenomes</taxon>
        <taxon>ecological metagenomes</taxon>
    </lineage>
</organism>
<dbReference type="PANTHER" id="PTHR11739:SF25">
    <property type="entry name" value="CITRATE SYNTHASE-RELATED PROTEIN DDB_G0287281"/>
    <property type="match status" value="1"/>
</dbReference>
<keyword evidence="2" id="KW-0808">Transferase</keyword>
<evidence type="ECO:0000313" key="2">
    <source>
        <dbReference type="EMBL" id="VAW88917.1"/>
    </source>
</evidence>
<reference evidence="2" key="1">
    <citation type="submission" date="2018-06" db="EMBL/GenBank/DDBJ databases">
        <authorList>
            <person name="Zhirakovskaya E."/>
        </authorList>
    </citation>
    <scope>NUCLEOTIDE SEQUENCE</scope>
</reference>
<dbReference type="PANTHER" id="PTHR11739">
    <property type="entry name" value="CITRATE SYNTHASE"/>
    <property type="match status" value="1"/>
</dbReference>
<gene>
    <name evidence="2" type="ORF">MNBD_GAMMA17-1444</name>
</gene>
<dbReference type="GO" id="GO:0050440">
    <property type="term" value="F:2-methylcitrate synthase activity"/>
    <property type="evidence" value="ECO:0007669"/>
    <property type="project" value="TreeGrafter"/>
</dbReference>
<evidence type="ECO:0000256" key="1">
    <source>
        <dbReference type="ARBA" id="ARBA00010566"/>
    </source>
</evidence>
<feature type="non-terminal residue" evidence="2">
    <location>
        <position position="120"/>
    </location>
</feature>
<dbReference type="InterPro" id="IPR002020">
    <property type="entry name" value="Citrate_synthase"/>
</dbReference>
<dbReference type="GO" id="GO:0019679">
    <property type="term" value="P:propionate metabolic process, methylcitrate cycle"/>
    <property type="evidence" value="ECO:0007669"/>
    <property type="project" value="TreeGrafter"/>
</dbReference>
<protein>
    <submittedName>
        <fullName evidence="2">Citrate synthase (Si)</fullName>
        <ecNumber evidence="2">2.3.3.1</ecNumber>
    </submittedName>
</protein>
<name>A0A3B0ZNK7_9ZZZZ</name>
<dbReference type="Gene3D" id="1.10.580.10">
    <property type="entry name" value="Citrate Synthase, domain 1"/>
    <property type="match status" value="1"/>
</dbReference>
<dbReference type="EC" id="2.3.3.1" evidence="2"/>
<dbReference type="GO" id="GO:0005975">
    <property type="term" value="P:carbohydrate metabolic process"/>
    <property type="evidence" value="ECO:0007669"/>
    <property type="project" value="TreeGrafter"/>
</dbReference>
<dbReference type="GO" id="GO:0005759">
    <property type="term" value="C:mitochondrial matrix"/>
    <property type="evidence" value="ECO:0007669"/>
    <property type="project" value="TreeGrafter"/>
</dbReference>
<dbReference type="InterPro" id="IPR036969">
    <property type="entry name" value="Citrate_synthase_sf"/>
</dbReference>
<accession>A0A3B0ZNK7</accession>
<dbReference type="SUPFAM" id="SSF48256">
    <property type="entry name" value="Citrate synthase"/>
    <property type="match status" value="1"/>
</dbReference>
<dbReference type="Pfam" id="PF00285">
    <property type="entry name" value="Citrate_synt"/>
    <property type="match status" value="1"/>
</dbReference>
<comment type="similarity">
    <text evidence="1">Belongs to the citrate synthase family.</text>
</comment>
<sequence length="120" mass="12843">MTVESHKGLAGISAGKTAISSVEASGDGLFYRGYNIQDLATHTRFEAVAYLLIYGELPTAAQLSRYCEKLQSLRALPDELKTVLEQLPAGAHPMDVLRTACSALGCIEAENSTQQQADIA</sequence>
<dbReference type="GO" id="GO:0036440">
    <property type="term" value="F:citrate synthase activity"/>
    <property type="evidence" value="ECO:0007669"/>
    <property type="project" value="UniProtKB-EC"/>
</dbReference>
<keyword evidence="2" id="KW-0012">Acyltransferase</keyword>
<dbReference type="GO" id="GO:0006099">
    <property type="term" value="P:tricarboxylic acid cycle"/>
    <property type="evidence" value="ECO:0007669"/>
    <property type="project" value="TreeGrafter"/>
</dbReference>
<dbReference type="EMBL" id="UOFQ01000111">
    <property type="protein sequence ID" value="VAW88917.1"/>
    <property type="molecule type" value="Genomic_DNA"/>
</dbReference>
<proteinExistence type="inferred from homology"/>